<dbReference type="Pfam" id="PF18433">
    <property type="entry name" value="DUF5610"/>
    <property type="match status" value="1"/>
</dbReference>
<evidence type="ECO:0000313" key="3">
    <source>
        <dbReference type="EMBL" id="GAA0853859.1"/>
    </source>
</evidence>
<dbReference type="Proteomes" id="UP001500359">
    <property type="component" value="Unassembled WGS sequence"/>
</dbReference>
<evidence type="ECO:0000313" key="4">
    <source>
        <dbReference type="Proteomes" id="UP001500359"/>
    </source>
</evidence>
<feature type="domain" description="DUF5610" evidence="2">
    <location>
        <begin position="52"/>
        <end position="166"/>
    </location>
</feature>
<dbReference type="InterPro" id="IPR041651">
    <property type="entry name" value="DUF5610"/>
</dbReference>
<sequence>MNFSEIKAFLGNKPLINPNENAQSQLREAGLKQAAEGIRANSESSVSKLSSQTTVGLRIYNNSLNQSLRLDDKQANLPAPKEAQKGLFDFEEIAKNVLRFVSGVISGAAKSGADEATLTDLFDQARSGVAKGIKMAEKELEGFMSEEISGGISASAELIERGIQRLQDEIFGNPVQQDTAYPSSAAVTKTSESVSYAKQESGELNIRTRDGDQVYIQFTGVQAFEFNRQIVSEQASGPAKSKDMESNDVMPREPLQTDEVPLNESTDSTDVTAADPQVAAQSNAESAGRTTSVSQQSMSFSQSNLSFTVNGELDEAELASIGQLVSDANDLAKDFFDGDIETAFNQALELGFDKQELAGYALQLTRQEQVEVVKAYESVSQYDGNESATNASSKPVERVSDYLAKMLNVLDQSQQKLEDSEQYEKLINSLVNRVQDVDTNELVSAINDFHVFNKQLLNSLPNQKQDA</sequence>
<name>A0ABP3WRE4_9ALTE</name>
<organism evidence="3 4">
    <name type="scientific">Aliiglaciecola litoralis</name>
    <dbReference type="NCBI Taxonomy" id="582857"/>
    <lineage>
        <taxon>Bacteria</taxon>
        <taxon>Pseudomonadati</taxon>
        <taxon>Pseudomonadota</taxon>
        <taxon>Gammaproteobacteria</taxon>
        <taxon>Alteromonadales</taxon>
        <taxon>Alteromonadaceae</taxon>
        <taxon>Aliiglaciecola</taxon>
    </lineage>
</organism>
<feature type="region of interest" description="Disordered" evidence="1">
    <location>
        <begin position="234"/>
        <end position="272"/>
    </location>
</feature>
<proteinExistence type="predicted"/>
<evidence type="ECO:0000259" key="2">
    <source>
        <dbReference type="Pfam" id="PF18433"/>
    </source>
</evidence>
<reference evidence="4" key="1">
    <citation type="journal article" date="2019" name="Int. J. Syst. Evol. Microbiol.">
        <title>The Global Catalogue of Microorganisms (GCM) 10K type strain sequencing project: providing services to taxonomists for standard genome sequencing and annotation.</title>
        <authorList>
            <consortium name="The Broad Institute Genomics Platform"/>
            <consortium name="The Broad Institute Genome Sequencing Center for Infectious Disease"/>
            <person name="Wu L."/>
            <person name="Ma J."/>
        </authorList>
    </citation>
    <scope>NUCLEOTIDE SEQUENCE [LARGE SCALE GENOMIC DNA]</scope>
    <source>
        <strain evidence="4">JCM 15896</strain>
    </source>
</reference>
<evidence type="ECO:0000256" key="1">
    <source>
        <dbReference type="SAM" id="MobiDB-lite"/>
    </source>
</evidence>
<dbReference type="EMBL" id="BAAAFD010000002">
    <property type="protein sequence ID" value="GAA0853859.1"/>
    <property type="molecule type" value="Genomic_DNA"/>
</dbReference>
<accession>A0ABP3WRE4</accession>
<gene>
    <name evidence="3" type="ORF">GCM10009114_07780</name>
</gene>
<comment type="caution">
    <text evidence="3">The sequence shown here is derived from an EMBL/GenBank/DDBJ whole genome shotgun (WGS) entry which is preliminary data.</text>
</comment>
<dbReference type="RefSeq" id="WP_343856728.1">
    <property type="nucleotide sequence ID" value="NZ_BAAAFD010000002.1"/>
</dbReference>
<protein>
    <recommendedName>
        <fullName evidence="2">DUF5610 domain-containing protein</fullName>
    </recommendedName>
</protein>
<keyword evidence="4" id="KW-1185">Reference proteome</keyword>